<evidence type="ECO:0000256" key="1">
    <source>
        <dbReference type="SAM" id="MobiDB-lite"/>
    </source>
</evidence>
<feature type="region of interest" description="Disordered" evidence="1">
    <location>
        <begin position="119"/>
        <end position="138"/>
    </location>
</feature>
<dbReference type="EMBL" id="SNRW01008648">
    <property type="protein sequence ID" value="KAA6379193.1"/>
    <property type="molecule type" value="Genomic_DNA"/>
</dbReference>
<evidence type="ECO:0000313" key="2">
    <source>
        <dbReference type="EMBL" id="KAA6379193.1"/>
    </source>
</evidence>
<proteinExistence type="predicted"/>
<evidence type="ECO:0000313" key="3">
    <source>
        <dbReference type="Proteomes" id="UP000324800"/>
    </source>
</evidence>
<dbReference type="AlphaFoldDB" id="A0A5J4V9M1"/>
<protein>
    <submittedName>
        <fullName evidence="2">Uncharacterized protein</fullName>
    </submittedName>
</protein>
<organism evidence="2 3">
    <name type="scientific">Streblomastix strix</name>
    <dbReference type="NCBI Taxonomy" id="222440"/>
    <lineage>
        <taxon>Eukaryota</taxon>
        <taxon>Metamonada</taxon>
        <taxon>Preaxostyla</taxon>
        <taxon>Oxymonadida</taxon>
        <taxon>Streblomastigidae</taxon>
        <taxon>Streblomastix</taxon>
    </lineage>
</organism>
<dbReference type="Proteomes" id="UP000324800">
    <property type="component" value="Unassembled WGS sequence"/>
</dbReference>
<sequence length="334" mass="38440">MEDIRNAIAQMDQHEKDTEFLKRFLHLVIIGYTSNRDEMTKIVKSSPLVNTLLRILKGMGEQEEQLQTIITAILCVAGAMDKVREMVLRARNEGLKCGGNFIVWGEEQKRSEDMTNILQKSKEQQQQQQEQEITTTPGPEINKAVIIDEQIPLNFEELLNQMNQQENQIGMIPIEEKIIQSQLALKAKSPTIILEKYIFRFNNYFMNSQNSRRFGIIAEGAEIFNNIPISNKDFRAITYDEEDQPWITLEVDLREEIEHNTVRLFIGAEESPVIFMDVPKKMKIYLSPQETLASPLYFQIAKWAAGTGCSVELPIPMGRPCIKIQQRKHLKVTA</sequence>
<reference evidence="2 3" key="1">
    <citation type="submission" date="2019-03" db="EMBL/GenBank/DDBJ databases">
        <title>Single cell metagenomics reveals metabolic interactions within the superorganism composed of flagellate Streblomastix strix and complex community of Bacteroidetes bacteria on its surface.</title>
        <authorList>
            <person name="Treitli S.C."/>
            <person name="Kolisko M."/>
            <person name="Husnik F."/>
            <person name="Keeling P."/>
            <person name="Hampl V."/>
        </authorList>
    </citation>
    <scope>NUCLEOTIDE SEQUENCE [LARGE SCALE GENOMIC DNA]</scope>
    <source>
        <strain evidence="2">ST1C</strain>
    </source>
</reference>
<comment type="caution">
    <text evidence="2">The sequence shown here is derived from an EMBL/GenBank/DDBJ whole genome shotgun (WGS) entry which is preliminary data.</text>
</comment>
<gene>
    <name evidence="2" type="ORF">EZS28_025281</name>
</gene>
<name>A0A5J4V9M1_9EUKA</name>
<accession>A0A5J4V9M1</accession>